<organism evidence="4 5">
    <name type="scientific">Paracoccus maritimus</name>
    <dbReference type="NCBI Taxonomy" id="2933292"/>
    <lineage>
        <taxon>Bacteria</taxon>
        <taxon>Pseudomonadati</taxon>
        <taxon>Pseudomonadota</taxon>
        <taxon>Alphaproteobacteria</taxon>
        <taxon>Rhodobacterales</taxon>
        <taxon>Paracoccaceae</taxon>
        <taxon>Paracoccus</taxon>
    </lineage>
</organism>
<dbReference type="PANTHER" id="PTHR30629">
    <property type="entry name" value="PROPHAGE INTEGRASE"/>
    <property type="match status" value="1"/>
</dbReference>
<evidence type="ECO:0000313" key="5">
    <source>
        <dbReference type="Proteomes" id="UP001320702"/>
    </source>
</evidence>
<accession>A0ABT2K811</accession>
<dbReference type="SUPFAM" id="SSF56349">
    <property type="entry name" value="DNA breaking-rejoining enzymes"/>
    <property type="match status" value="1"/>
</dbReference>
<dbReference type="CDD" id="cd00801">
    <property type="entry name" value="INT_P4_C"/>
    <property type="match status" value="1"/>
</dbReference>
<evidence type="ECO:0000256" key="3">
    <source>
        <dbReference type="ARBA" id="ARBA00023172"/>
    </source>
</evidence>
<gene>
    <name evidence="4" type="ORF">MU516_07190</name>
</gene>
<dbReference type="InterPro" id="IPR013762">
    <property type="entry name" value="Integrase-like_cat_sf"/>
</dbReference>
<evidence type="ECO:0000313" key="4">
    <source>
        <dbReference type="EMBL" id="MCT4332651.1"/>
    </source>
</evidence>
<keyword evidence="5" id="KW-1185">Reference proteome</keyword>
<keyword evidence="3" id="KW-0233">DNA recombination</keyword>
<comment type="caution">
    <text evidence="4">The sequence shown here is derived from an EMBL/GenBank/DDBJ whole genome shotgun (WGS) entry which is preliminary data.</text>
</comment>
<sequence>MTEYQVSCLAPLTRYPSGLPKRGSHMIPQNLTAPVAEALRPIWRKKHPTAIKAYNRMRQIFTEGRFMGCDCAPFELEAATRILGEAHHVSTPIRATPCQEVPAFYARFGDAFSDECLRFMLLTLVRLDGCVGARHSEISDGIWTVPAERIKGTEGTVRDFRVPLSAEAQAVVDRLKPFTEDLIFAPSGKAISSNALAYRLDHMKEPGRPHGFRTSFRTWVQDTDACSWEVSETVLGHTVGNKVERSYARSDLLERRRTVMEAWARHVTGRHSATVVNLRGD</sequence>
<keyword evidence="2" id="KW-0229">DNA integration</keyword>
<dbReference type="EMBL" id="JANAVZ010000003">
    <property type="protein sequence ID" value="MCT4332651.1"/>
    <property type="molecule type" value="Genomic_DNA"/>
</dbReference>
<name>A0ABT2K811_9RHOB</name>
<reference evidence="4 5" key="1">
    <citation type="submission" date="2022-04" db="EMBL/GenBank/DDBJ databases">
        <title>Paracoccus sp. YLB-12 draft genome sequence.</title>
        <authorList>
            <person name="Yu L."/>
        </authorList>
    </citation>
    <scope>NUCLEOTIDE SEQUENCE [LARGE SCALE GENOMIC DNA]</scope>
    <source>
        <strain evidence="4 5">YLB-12</strain>
    </source>
</reference>
<dbReference type="InterPro" id="IPR050808">
    <property type="entry name" value="Phage_Integrase"/>
</dbReference>
<dbReference type="InterPro" id="IPR011010">
    <property type="entry name" value="DNA_brk_join_enz"/>
</dbReference>
<comment type="similarity">
    <text evidence="1">Belongs to the 'phage' integrase family.</text>
</comment>
<dbReference type="Gene3D" id="1.10.443.10">
    <property type="entry name" value="Intergrase catalytic core"/>
    <property type="match status" value="1"/>
</dbReference>
<dbReference type="PANTHER" id="PTHR30629:SF2">
    <property type="entry name" value="PROPHAGE INTEGRASE INTS-RELATED"/>
    <property type="match status" value="1"/>
</dbReference>
<evidence type="ECO:0000256" key="2">
    <source>
        <dbReference type="ARBA" id="ARBA00022908"/>
    </source>
</evidence>
<dbReference type="RefSeq" id="WP_260276537.1">
    <property type="nucleotide sequence ID" value="NZ_JANAVZ010000003.1"/>
</dbReference>
<evidence type="ECO:0000256" key="1">
    <source>
        <dbReference type="ARBA" id="ARBA00008857"/>
    </source>
</evidence>
<dbReference type="Proteomes" id="UP001320702">
    <property type="component" value="Unassembled WGS sequence"/>
</dbReference>
<protein>
    <submittedName>
        <fullName evidence="4">Site-specific integrase</fullName>
    </submittedName>
</protein>
<proteinExistence type="inferred from homology"/>